<protein>
    <submittedName>
        <fullName evidence="1">Uncharacterized protein</fullName>
    </submittedName>
</protein>
<evidence type="ECO:0000313" key="2">
    <source>
        <dbReference type="Proteomes" id="UP000428260"/>
    </source>
</evidence>
<organism evidence="1 2">
    <name type="scientific">Maribellus comscasis</name>
    <dbReference type="NCBI Taxonomy" id="2681766"/>
    <lineage>
        <taxon>Bacteria</taxon>
        <taxon>Pseudomonadati</taxon>
        <taxon>Bacteroidota</taxon>
        <taxon>Bacteroidia</taxon>
        <taxon>Marinilabiliales</taxon>
        <taxon>Prolixibacteraceae</taxon>
        <taxon>Maribellus</taxon>
    </lineage>
</organism>
<reference evidence="1 2" key="1">
    <citation type="submission" date="2019-11" db="EMBL/GenBank/DDBJ databases">
        <authorList>
            <person name="Zheng R.K."/>
            <person name="Sun C.M."/>
        </authorList>
    </citation>
    <scope>NUCLEOTIDE SEQUENCE [LARGE SCALE GENOMIC DNA]</scope>
    <source>
        <strain evidence="1 2">WC007</strain>
    </source>
</reference>
<evidence type="ECO:0000313" key="1">
    <source>
        <dbReference type="EMBL" id="QGY46850.1"/>
    </source>
</evidence>
<dbReference type="EMBL" id="CP046401">
    <property type="protein sequence ID" value="QGY46850.1"/>
    <property type="molecule type" value="Genomic_DNA"/>
</dbReference>
<keyword evidence="2" id="KW-1185">Reference proteome</keyword>
<accession>A0A6I6K084</accession>
<gene>
    <name evidence="1" type="ORF">GM418_25280</name>
</gene>
<dbReference type="RefSeq" id="WP_158870151.1">
    <property type="nucleotide sequence ID" value="NZ_CP046401.1"/>
</dbReference>
<proteinExistence type="predicted"/>
<dbReference type="Proteomes" id="UP000428260">
    <property type="component" value="Chromosome"/>
</dbReference>
<dbReference type="AlphaFoldDB" id="A0A6I6K084"/>
<dbReference type="KEGG" id="mcos:GM418_25280"/>
<sequence length="163" mass="18458">MSIFKNIATFFLGAVFLLTSTGIVIFETNCCCSESEKLSLYISPESCHENEKAQKVLATIDEWSAGETNCEECCNSEKRDCDCAGPEMKYIKLVNHLINDEVKFVKLKVLSYTLAKQNDFCLQLTSENQNEEDTDFYSNPPPQIKSTLDFLIQIQQLKIPFSA</sequence>
<name>A0A6I6K084_9BACT</name>